<protein>
    <submittedName>
        <fullName evidence="5">Di-copper centre-containing protein</fullName>
    </submittedName>
</protein>
<dbReference type="Proteomes" id="UP000244855">
    <property type="component" value="Unassembled WGS sequence"/>
</dbReference>
<dbReference type="GO" id="GO:0046872">
    <property type="term" value="F:metal ion binding"/>
    <property type="evidence" value="ECO:0007669"/>
    <property type="project" value="UniProtKB-KW"/>
</dbReference>
<dbReference type="PANTHER" id="PTHR11474">
    <property type="entry name" value="TYROSINASE FAMILY MEMBER"/>
    <property type="match status" value="1"/>
</dbReference>
<dbReference type="PROSITE" id="PS00497">
    <property type="entry name" value="TYROSINASE_1"/>
    <property type="match status" value="1"/>
</dbReference>
<keyword evidence="2" id="KW-0732">Signal</keyword>
<evidence type="ECO:0000259" key="3">
    <source>
        <dbReference type="PROSITE" id="PS00497"/>
    </source>
</evidence>
<feature type="domain" description="Tyrosinase copper-binding" evidence="3">
    <location>
        <begin position="117"/>
        <end position="134"/>
    </location>
</feature>
<dbReference type="STRING" id="97972.A0A2V1DQC5"/>
<feature type="domain" description="Tyrosinase copper-binding" evidence="4">
    <location>
        <begin position="261"/>
        <end position="272"/>
    </location>
</feature>
<dbReference type="OrthoDB" id="6132182at2759"/>
<dbReference type="SUPFAM" id="SSF48056">
    <property type="entry name" value="Di-copper centre-containing domain"/>
    <property type="match status" value="1"/>
</dbReference>
<accession>A0A2V1DQC5</accession>
<keyword evidence="6" id="KW-1185">Reference proteome</keyword>
<dbReference type="PROSITE" id="PS00498">
    <property type="entry name" value="TYROSINASE_2"/>
    <property type="match status" value="1"/>
</dbReference>
<reference evidence="5 6" key="1">
    <citation type="journal article" date="2018" name="Sci. Rep.">
        <title>Comparative genomics provides insights into the lifestyle and reveals functional heterogeneity of dark septate endophytic fungi.</title>
        <authorList>
            <person name="Knapp D.G."/>
            <person name="Nemeth J.B."/>
            <person name="Barry K."/>
            <person name="Hainaut M."/>
            <person name="Henrissat B."/>
            <person name="Johnson J."/>
            <person name="Kuo A."/>
            <person name="Lim J.H.P."/>
            <person name="Lipzen A."/>
            <person name="Nolan M."/>
            <person name="Ohm R.A."/>
            <person name="Tamas L."/>
            <person name="Grigoriev I.V."/>
            <person name="Spatafora J.W."/>
            <person name="Nagy L.G."/>
            <person name="Kovacs G.M."/>
        </authorList>
    </citation>
    <scope>NUCLEOTIDE SEQUENCE [LARGE SCALE GENOMIC DNA]</scope>
    <source>
        <strain evidence="5 6">DSE2036</strain>
    </source>
</reference>
<feature type="chain" id="PRO_5016139620" evidence="2">
    <location>
        <begin position="19"/>
        <end position="334"/>
    </location>
</feature>
<evidence type="ECO:0000256" key="2">
    <source>
        <dbReference type="SAM" id="SignalP"/>
    </source>
</evidence>
<organism evidence="5 6">
    <name type="scientific">Periconia macrospinosa</name>
    <dbReference type="NCBI Taxonomy" id="97972"/>
    <lineage>
        <taxon>Eukaryota</taxon>
        <taxon>Fungi</taxon>
        <taxon>Dikarya</taxon>
        <taxon>Ascomycota</taxon>
        <taxon>Pezizomycotina</taxon>
        <taxon>Dothideomycetes</taxon>
        <taxon>Pleosporomycetidae</taxon>
        <taxon>Pleosporales</taxon>
        <taxon>Massarineae</taxon>
        <taxon>Periconiaceae</taxon>
        <taxon>Periconia</taxon>
    </lineage>
</organism>
<dbReference type="GO" id="GO:0016491">
    <property type="term" value="F:oxidoreductase activity"/>
    <property type="evidence" value="ECO:0007669"/>
    <property type="project" value="InterPro"/>
</dbReference>
<proteinExistence type="predicted"/>
<keyword evidence="1" id="KW-0479">Metal-binding</keyword>
<dbReference type="AlphaFoldDB" id="A0A2V1DQC5"/>
<gene>
    <name evidence="5" type="ORF">DM02DRAFT_642465</name>
</gene>
<dbReference type="InterPro" id="IPR008922">
    <property type="entry name" value="Di-copper_centre_dom_sf"/>
</dbReference>
<sequence>MHLSFATALLGPALLVAGAAIPETNVTAPPVPLEKLPKHKPKPKQEDDFRVAAAATGSCTNPRVRIEWDSYSNDDKHAYINAINCLRSRPASGQFPPAGNRYEDLVRLHQTLTPNVHDNAKFLIWHRYFVWVFEDIMRSECGFDRALPWWDEGRNTGRFAASSVFSDEFMGPVAINNNCVTRGAFANSNLNIGPTTENYPHCLSRAGNSQWTSQLTEDLVNQVNSWPDYKDMAYYAEGTFHAYGHLGVGGVQEDKYASPGDPWFWLHHAYVDRNYANWQGMDPNSRLHYINGNDINGNPLNLDVYVYMNGLRPDVPIRDIIDVQGEKLCYTYQY</sequence>
<dbReference type="InterPro" id="IPR050316">
    <property type="entry name" value="Tyrosinase/Hemocyanin"/>
</dbReference>
<evidence type="ECO:0000313" key="6">
    <source>
        <dbReference type="Proteomes" id="UP000244855"/>
    </source>
</evidence>
<dbReference type="Gene3D" id="1.10.1280.10">
    <property type="entry name" value="Di-copper center containing domain from catechol oxidase"/>
    <property type="match status" value="1"/>
</dbReference>
<dbReference type="PRINTS" id="PR00092">
    <property type="entry name" value="TYROSINASE"/>
</dbReference>
<dbReference type="InterPro" id="IPR002227">
    <property type="entry name" value="Tyrosinase_Cu-bd"/>
</dbReference>
<evidence type="ECO:0000259" key="4">
    <source>
        <dbReference type="PROSITE" id="PS00498"/>
    </source>
</evidence>
<evidence type="ECO:0000256" key="1">
    <source>
        <dbReference type="ARBA" id="ARBA00022723"/>
    </source>
</evidence>
<dbReference type="Pfam" id="PF00264">
    <property type="entry name" value="Tyrosinase"/>
    <property type="match status" value="1"/>
</dbReference>
<evidence type="ECO:0000313" key="5">
    <source>
        <dbReference type="EMBL" id="PVI00478.1"/>
    </source>
</evidence>
<name>A0A2V1DQC5_9PLEO</name>
<dbReference type="PANTHER" id="PTHR11474:SF116">
    <property type="entry name" value="TYROSINASE"/>
    <property type="match status" value="1"/>
</dbReference>
<feature type="signal peptide" evidence="2">
    <location>
        <begin position="1"/>
        <end position="18"/>
    </location>
</feature>
<dbReference type="EMBL" id="KZ805373">
    <property type="protein sequence ID" value="PVI00478.1"/>
    <property type="molecule type" value="Genomic_DNA"/>
</dbReference>